<dbReference type="EMBL" id="RJUL01000007">
    <property type="protein sequence ID" value="ROQ24190.1"/>
    <property type="molecule type" value="Genomic_DNA"/>
</dbReference>
<keyword evidence="3" id="KW-1185">Reference proteome</keyword>
<accession>A0A3N1PBH6</accession>
<sequence>MYSARCIQDGVTYAAVDFSRLSPDEISQKRRFLQCPECGGPAFFRRASRGGRAPCFGARPHAPNCELAAPEYDPNDDGQGEDQDQLLNPGNRIVVDLNYGAAPQPIVQEAENLPPNRNRRGRYGGDGGRPQARMHRRLGPLLRTLIEVPAFRHSDQILEIEDHPEIAVRDFFVPLLEVSVDHQNQFRGYWGMLSDAKRAIDGTLWLNSGGRDSISFCLDEHLIAPLFARYGIEDEEDLAGAYILVLGSPSVSQRNKVYCDLSVNEHMALRLDR</sequence>
<comment type="caution">
    <text evidence="2">The sequence shown here is derived from an EMBL/GenBank/DDBJ whole genome shotgun (WGS) entry which is preliminary data.</text>
</comment>
<dbReference type="AlphaFoldDB" id="A0A3N1PBH6"/>
<gene>
    <name evidence="2" type="ORF">EDC28_10771</name>
</gene>
<name>A0A3N1PBH6_9GAMM</name>
<protein>
    <submittedName>
        <fullName evidence="2">Uncharacterized protein</fullName>
    </submittedName>
</protein>
<evidence type="ECO:0000256" key="1">
    <source>
        <dbReference type="SAM" id="MobiDB-lite"/>
    </source>
</evidence>
<feature type="region of interest" description="Disordered" evidence="1">
    <location>
        <begin position="112"/>
        <end position="133"/>
    </location>
</feature>
<reference evidence="2 3" key="1">
    <citation type="submission" date="2018-11" db="EMBL/GenBank/DDBJ databases">
        <title>Genomic Encyclopedia of Type Strains, Phase IV (KMG-IV): sequencing the most valuable type-strain genomes for metagenomic binning, comparative biology and taxonomic classification.</title>
        <authorList>
            <person name="Goeker M."/>
        </authorList>
    </citation>
    <scope>NUCLEOTIDE SEQUENCE [LARGE SCALE GENOMIC DNA]</scope>
    <source>
        <strain evidence="2 3">DSM 21945</strain>
    </source>
</reference>
<proteinExistence type="predicted"/>
<evidence type="ECO:0000313" key="2">
    <source>
        <dbReference type="EMBL" id="ROQ24190.1"/>
    </source>
</evidence>
<organism evidence="2 3">
    <name type="scientific">Gallaecimonas pentaromativorans</name>
    <dbReference type="NCBI Taxonomy" id="584787"/>
    <lineage>
        <taxon>Bacteria</taxon>
        <taxon>Pseudomonadati</taxon>
        <taxon>Pseudomonadota</taxon>
        <taxon>Gammaproteobacteria</taxon>
        <taxon>Enterobacterales</taxon>
        <taxon>Gallaecimonadaceae</taxon>
        <taxon>Gallaecimonas</taxon>
    </lineage>
</organism>
<dbReference type="Proteomes" id="UP000268033">
    <property type="component" value="Unassembled WGS sequence"/>
</dbReference>
<evidence type="ECO:0000313" key="3">
    <source>
        <dbReference type="Proteomes" id="UP000268033"/>
    </source>
</evidence>